<evidence type="ECO:0000256" key="7">
    <source>
        <dbReference type="ARBA" id="ARBA00023012"/>
    </source>
</evidence>
<dbReference type="RefSeq" id="WP_096367349.1">
    <property type="nucleotide sequence ID" value="NZ_AP018052.1"/>
</dbReference>
<dbReference type="Pfam" id="PF00072">
    <property type="entry name" value="Response_reg"/>
    <property type="match status" value="1"/>
</dbReference>
<dbReference type="PRINTS" id="PR00344">
    <property type="entry name" value="BCTRLSENSOR"/>
</dbReference>
<evidence type="ECO:0000259" key="14">
    <source>
        <dbReference type="PROSITE" id="PS50851"/>
    </source>
</evidence>
<dbReference type="InterPro" id="IPR005467">
    <property type="entry name" value="His_kinase_dom"/>
</dbReference>
<feature type="modified residue" description="4-aspartylphosphate" evidence="10">
    <location>
        <position position="1801"/>
    </location>
</feature>
<keyword evidence="5" id="KW-0808">Transferase</keyword>
<dbReference type="SMART" id="SM00260">
    <property type="entry name" value="CheW"/>
    <property type="match status" value="1"/>
</dbReference>
<dbReference type="SUPFAM" id="SSF50341">
    <property type="entry name" value="CheW-like"/>
    <property type="match status" value="1"/>
</dbReference>
<feature type="compositionally biased region" description="Low complexity" evidence="11">
    <location>
        <begin position="1216"/>
        <end position="1233"/>
    </location>
</feature>
<organism evidence="16 17">
    <name type="scientific">Thiohalobacter thiocyanaticus</name>
    <dbReference type="NCBI Taxonomy" id="585455"/>
    <lineage>
        <taxon>Bacteria</taxon>
        <taxon>Pseudomonadati</taxon>
        <taxon>Pseudomonadota</taxon>
        <taxon>Gammaproteobacteria</taxon>
        <taxon>Thiohalobacterales</taxon>
        <taxon>Thiohalobacteraceae</taxon>
        <taxon>Thiohalobacter</taxon>
    </lineage>
</organism>
<comment type="catalytic activity">
    <reaction evidence="1">
        <text>ATP + protein L-histidine = ADP + protein N-phospho-L-histidine.</text>
        <dbReference type="EC" id="2.7.13.3"/>
    </reaction>
</comment>
<keyword evidence="6 16" id="KW-0418">Kinase</keyword>
<dbReference type="InterPro" id="IPR003594">
    <property type="entry name" value="HATPase_dom"/>
</dbReference>
<dbReference type="GO" id="GO:0006935">
    <property type="term" value="P:chemotaxis"/>
    <property type="evidence" value="ECO:0007669"/>
    <property type="project" value="InterPro"/>
</dbReference>
<dbReference type="KEGG" id="ttc:FOKN1_2998"/>
<proteinExistence type="predicted"/>
<sequence length="1875" mass="204357">MSGAMDFSTLKWVKSELDETLRQARQALEAFVEDPEDDSQLRFCSAHLHQVSGTLQMVELYGASMLAEEMEQLLLALQKGNIAQKDEALELLMRGILQLPDYLDRLIAGYQDIPLVLLPLLNDLRAVQGESLVSENALFSPDIDAVLPQSALAETEDAALDELARGQRHAYQVALLGWFRGRDVAASLEQMETVLARLQAASTGPQARRLWWIARGLVQSLRADRLETSMATKLLLGQVDRQIKRVIDGGEAVLQQEPPVELLKNLLFYVARAEEAAGMAAEIQATYRLADLLPDEEQMEQARQSLSGHNMELMATVTAAIKEDLARIKDALDVCLRSSERDPAALVPAAETLDRVGDTLGMLGMGALRKQIVEQAGMMHAMVDGSREIEDDLLMQAASAVLYVESSLDGLLHGDVRQADFADESRQIEAMVPESEFNQVRGVVAEEAIRDVARAKDSILQYIETPDNFALLEPVPALFNQIKGSLLLLNESHAAGLLAQVADFVDEQMLAQQRRLSETELDQLADAISSIEYFLENLQERKVFSASILDVARDSLRQLTGAGPAADSPVPAADVGSEPESMAAPGFSGDDATLQSEDEDVIEIAAPEATAQDELPAATADDFEVIELESSETSEVEAFDADLMDSDALETIEIELPAETPEAEPVTLAGDDAQTAVEPPAEAVPAPQAQELPYPVLEGGEIDDEILEIFIEEATEEVAAIGERLPRWLDNPEEQEALTEIRRSFHTLKGSGRLVGAMLIGEFAWAFENMLNRLIDGTIERSDAMCRLLAAAGRTLPELVAQIQGEGGPSLDINAMMQAAEALSRGETPAPEDFEAPAASAAPAVEAAESEPAVEPGVAIESESGIEVTLEAEPTAPAIDPVLFEIFDNEARDHLASIRAFLESAAANGDSSVTDELIRAVHTLHGSAHMAGATRVAAIAAEMERYTKALMQAGMQIPEPGRASLAHAVDRVESLIPLLQQTGAALPETDELIASLRALPREAEQLQAQGVPVATPGSSHPWTPEEEAAVPAAETEADTVIEIEAGAPEPEVELEPAPAPAPEAAEAEPEVEIAGESETETEADQELIDIFLEEGDEILDNAEQVLQQWIRQPEDAELMAAMQRDLHTLKGGARMANLAPIGDLTHHLESLMIAAGDGQVAPSQDLFDLMQLSQDRLVQMLEAVKAGNPVPAGEDLIDRIERIRKGEAGAGIETTASPEPASAPADVPAPAAEAEGVEVVPIPPVEELPRAQPERQERTQQELVRIRADLLDDMVNHAGEISIYRSRLEQQVGAFRFNLFELSQTVDRMREQLRKMEIETEAQVLSRYEREYAESEEYDADFDPLEMDRYSTLQTLSRSMMESISDMVSLQSLLDNITRESETLLLQQSRVNTDLSEGLMRTRMVPFSGLAPRLRRIVRQVCQEVGKRAELEIEGAESEMDRTVIDRIVAPLEHMLRNAIAHGIEAPEQRREQGKPEAGSIRLTLRREGSEVVIRLSDDGAGMNIEAIRAKALERGFITPDTDFTDNEIMQFVLETGFSTASEVTQVAGRGVGMDVVNSEVKQLGGSLHIDSAAGQGTSFTVRLPFTLAMSQALLVQVHEETYAIPLTGIEGIVRMPQEQLEAHYADPEKKFSYAGYDYDVRYLGSMLGTGEPTLGVAGQPRRLPVLLVRTGDHHMALQVDALLGSRETVVKSVGPQISTVRGISGATILGDGRVVLILDLGGLLRAGEITTHLGGETAAPAPAAEVDRALHVMVVDDSITVRKVTTRLLERNEMEVSTAKDGVDAVARLQEHIPDVMLLDIEMPRMDGFELATHIRNEPRLQHIPIIMITSRTGEKHRQRAMDIGVDFYLGKPYQEQQLLDTIRQVIQDRQAHA</sequence>
<dbReference type="InterPro" id="IPR011006">
    <property type="entry name" value="CheY-like_superfamily"/>
</dbReference>
<accession>A0A1Z4VV51</accession>
<dbReference type="EMBL" id="AP018052">
    <property type="protein sequence ID" value="BAZ95355.1"/>
    <property type="molecule type" value="Genomic_DNA"/>
</dbReference>
<dbReference type="SMART" id="SM00387">
    <property type="entry name" value="HATPase_c"/>
    <property type="match status" value="1"/>
</dbReference>
<dbReference type="PROSITE" id="PS50110">
    <property type="entry name" value="RESPONSE_REGULATORY"/>
    <property type="match status" value="1"/>
</dbReference>
<dbReference type="InterPro" id="IPR002545">
    <property type="entry name" value="CheW-lke_dom"/>
</dbReference>
<dbReference type="InterPro" id="IPR008207">
    <property type="entry name" value="Sig_transdc_His_kin_Hpt_dom"/>
</dbReference>
<keyword evidence="7" id="KW-0902">Two-component regulatory system</keyword>
<dbReference type="EC" id="2.7.13.3" evidence="2"/>
<dbReference type="Gene3D" id="2.30.30.40">
    <property type="entry name" value="SH3 Domains"/>
    <property type="match status" value="1"/>
</dbReference>
<feature type="compositionally biased region" description="Acidic residues" evidence="11">
    <location>
        <begin position="1065"/>
        <end position="1082"/>
    </location>
</feature>
<feature type="domain" description="HPt" evidence="15">
    <location>
        <begin position="1080"/>
        <end position="1184"/>
    </location>
</feature>
<dbReference type="InterPro" id="IPR036641">
    <property type="entry name" value="HPT_dom_sf"/>
</dbReference>
<evidence type="ECO:0000259" key="12">
    <source>
        <dbReference type="PROSITE" id="PS50109"/>
    </source>
</evidence>
<dbReference type="SUPFAM" id="SSF52172">
    <property type="entry name" value="CheY-like"/>
    <property type="match status" value="1"/>
</dbReference>
<feature type="compositionally biased region" description="Low complexity" evidence="11">
    <location>
        <begin position="561"/>
        <end position="576"/>
    </location>
</feature>
<dbReference type="Gene3D" id="1.20.120.160">
    <property type="entry name" value="HPT domain"/>
    <property type="match status" value="4"/>
</dbReference>
<dbReference type="InterPro" id="IPR004358">
    <property type="entry name" value="Sig_transdc_His_kin-like_C"/>
</dbReference>
<comment type="function">
    <text evidence="8">Involved in the transmission of sensory signals from the chemoreceptors to the flagellar motors. CheA is autophosphorylated; it can transfer its phosphate group to either CheB or CheY.</text>
</comment>
<keyword evidence="4 10" id="KW-0597">Phosphoprotein</keyword>
<evidence type="ECO:0000256" key="6">
    <source>
        <dbReference type="ARBA" id="ARBA00022777"/>
    </source>
</evidence>
<evidence type="ECO:0000313" key="17">
    <source>
        <dbReference type="Proteomes" id="UP000218765"/>
    </source>
</evidence>
<dbReference type="Gene3D" id="3.30.565.10">
    <property type="entry name" value="Histidine kinase-like ATPase, C-terminal domain"/>
    <property type="match status" value="1"/>
</dbReference>
<feature type="region of interest" description="Disordered" evidence="11">
    <location>
        <begin position="1052"/>
        <end position="1082"/>
    </location>
</feature>
<dbReference type="Proteomes" id="UP000218765">
    <property type="component" value="Chromosome"/>
</dbReference>
<dbReference type="GO" id="GO:0000155">
    <property type="term" value="F:phosphorelay sensor kinase activity"/>
    <property type="evidence" value="ECO:0007669"/>
    <property type="project" value="InterPro"/>
</dbReference>
<dbReference type="InterPro" id="IPR004105">
    <property type="entry name" value="CheA-like_dim"/>
</dbReference>
<dbReference type="OrthoDB" id="9803176at2"/>
<dbReference type="SUPFAM" id="SSF47226">
    <property type="entry name" value="Histidine-containing phosphotransfer domain, HPT domain"/>
    <property type="match status" value="5"/>
</dbReference>
<dbReference type="Gene3D" id="3.40.50.2300">
    <property type="match status" value="1"/>
</dbReference>
<dbReference type="SMART" id="SM00073">
    <property type="entry name" value="HPT"/>
    <property type="match status" value="3"/>
</dbReference>
<feature type="region of interest" description="Disordered" evidence="11">
    <location>
        <begin position="1211"/>
        <end position="1233"/>
    </location>
</feature>
<feature type="region of interest" description="Disordered" evidence="11">
    <location>
        <begin position="823"/>
        <end position="844"/>
    </location>
</feature>
<feature type="domain" description="Response regulatory" evidence="13">
    <location>
        <begin position="1752"/>
        <end position="1868"/>
    </location>
</feature>
<dbReference type="PANTHER" id="PTHR43395:SF8">
    <property type="entry name" value="HISTIDINE KINASE"/>
    <property type="match status" value="1"/>
</dbReference>
<dbReference type="Pfam" id="PF01627">
    <property type="entry name" value="Hpt"/>
    <property type="match status" value="4"/>
</dbReference>
<dbReference type="Pfam" id="PF02518">
    <property type="entry name" value="HATPase_c"/>
    <property type="match status" value="1"/>
</dbReference>
<dbReference type="PROSITE" id="PS50109">
    <property type="entry name" value="HIS_KIN"/>
    <property type="match status" value="1"/>
</dbReference>
<evidence type="ECO:0000256" key="3">
    <source>
        <dbReference type="ARBA" id="ARBA00021495"/>
    </source>
</evidence>
<evidence type="ECO:0000259" key="13">
    <source>
        <dbReference type="PROSITE" id="PS50110"/>
    </source>
</evidence>
<feature type="modified residue" description="Phosphohistidine" evidence="9">
    <location>
        <position position="746"/>
    </location>
</feature>
<dbReference type="SMART" id="SM01231">
    <property type="entry name" value="H-kinase_dim"/>
    <property type="match status" value="1"/>
</dbReference>
<feature type="modified residue" description="Phosphohistidine" evidence="9">
    <location>
        <position position="1127"/>
    </location>
</feature>
<feature type="domain" description="HPt" evidence="15">
    <location>
        <begin position="699"/>
        <end position="803"/>
    </location>
</feature>
<name>A0A1Z4VV51_9GAMM</name>
<dbReference type="InterPro" id="IPR051315">
    <property type="entry name" value="Bact_Chemotaxis_CheA"/>
</dbReference>
<dbReference type="PROSITE" id="PS50894">
    <property type="entry name" value="HPT"/>
    <property type="match status" value="3"/>
</dbReference>
<dbReference type="InterPro" id="IPR036890">
    <property type="entry name" value="HATPase_C_sf"/>
</dbReference>
<dbReference type="GO" id="GO:0005737">
    <property type="term" value="C:cytoplasm"/>
    <property type="evidence" value="ECO:0007669"/>
    <property type="project" value="InterPro"/>
</dbReference>
<evidence type="ECO:0000256" key="8">
    <source>
        <dbReference type="ARBA" id="ARBA00035100"/>
    </source>
</evidence>
<feature type="region of interest" description="Disordered" evidence="11">
    <location>
        <begin position="560"/>
        <end position="593"/>
    </location>
</feature>
<evidence type="ECO:0000256" key="4">
    <source>
        <dbReference type="ARBA" id="ARBA00022553"/>
    </source>
</evidence>
<evidence type="ECO:0000256" key="11">
    <source>
        <dbReference type="SAM" id="MobiDB-lite"/>
    </source>
</evidence>
<protein>
    <recommendedName>
        <fullName evidence="3">Chemotaxis protein CheA</fullName>
        <ecNumber evidence="2">2.7.13.3</ecNumber>
    </recommendedName>
</protein>
<feature type="modified residue" description="Phosphohistidine" evidence="9">
    <location>
        <position position="922"/>
    </location>
</feature>
<dbReference type="CDD" id="cd17546">
    <property type="entry name" value="REC_hyHK_CKI1_RcsC-like"/>
    <property type="match status" value="1"/>
</dbReference>
<dbReference type="SMART" id="SM00448">
    <property type="entry name" value="REC"/>
    <property type="match status" value="1"/>
</dbReference>
<reference evidence="16 17" key="1">
    <citation type="submission" date="2017-05" db="EMBL/GenBank/DDBJ databases">
        <title>Thiocyanate degradation by Thiohalobacter thiocyanaticus FOKN1.</title>
        <authorList>
            <person name="Oshiki M."/>
            <person name="Fukushima T."/>
            <person name="Kawano S."/>
            <person name="Nakagawa J."/>
        </authorList>
    </citation>
    <scope>NUCLEOTIDE SEQUENCE [LARGE SCALE GENOMIC DNA]</scope>
    <source>
        <strain evidence="16 17">FOKN1</strain>
    </source>
</reference>
<evidence type="ECO:0000256" key="5">
    <source>
        <dbReference type="ARBA" id="ARBA00022679"/>
    </source>
</evidence>
<dbReference type="PROSITE" id="PS50851">
    <property type="entry name" value="CHEW"/>
    <property type="match status" value="1"/>
</dbReference>
<gene>
    <name evidence="16" type="ORF">FOKN1_2998</name>
</gene>
<evidence type="ECO:0000259" key="15">
    <source>
        <dbReference type="PROSITE" id="PS50894"/>
    </source>
</evidence>
<keyword evidence="17" id="KW-1185">Reference proteome</keyword>
<dbReference type="FunFam" id="3.30.565.10:FF:000016">
    <property type="entry name" value="Chemotaxis protein CheA, putative"/>
    <property type="match status" value="1"/>
</dbReference>
<evidence type="ECO:0000256" key="2">
    <source>
        <dbReference type="ARBA" id="ARBA00012438"/>
    </source>
</evidence>
<feature type="domain" description="Histidine kinase" evidence="12">
    <location>
        <begin position="1355"/>
        <end position="1588"/>
    </location>
</feature>
<dbReference type="CDD" id="cd00088">
    <property type="entry name" value="HPT"/>
    <property type="match status" value="3"/>
</dbReference>
<dbReference type="InterPro" id="IPR036061">
    <property type="entry name" value="CheW-like_dom_sf"/>
</dbReference>
<feature type="domain" description="CheW-like" evidence="14">
    <location>
        <begin position="1590"/>
        <end position="1730"/>
    </location>
</feature>
<dbReference type="InterPro" id="IPR001789">
    <property type="entry name" value="Sig_transdc_resp-reg_receiver"/>
</dbReference>
<evidence type="ECO:0000256" key="1">
    <source>
        <dbReference type="ARBA" id="ARBA00000085"/>
    </source>
</evidence>
<dbReference type="SUPFAM" id="SSF55874">
    <property type="entry name" value="ATPase domain of HSP90 chaperone/DNA topoisomerase II/histidine kinase"/>
    <property type="match status" value="1"/>
</dbReference>
<dbReference type="Pfam" id="PF01584">
    <property type="entry name" value="CheW"/>
    <property type="match status" value="1"/>
</dbReference>
<dbReference type="InterPro" id="IPR058661">
    <property type="entry name" value="FimL_2nd"/>
</dbReference>
<feature type="domain" description="HPt" evidence="15">
    <location>
        <begin position="876"/>
        <end position="982"/>
    </location>
</feature>
<evidence type="ECO:0000256" key="10">
    <source>
        <dbReference type="PROSITE-ProRule" id="PRU00169"/>
    </source>
</evidence>
<evidence type="ECO:0000256" key="9">
    <source>
        <dbReference type="PROSITE-ProRule" id="PRU00110"/>
    </source>
</evidence>
<evidence type="ECO:0000313" key="16">
    <source>
        <dbReference type="EMBL" id="BAZ95355.1"/>
    </source>
</evidence>
<dbReference type="PANTHER" id="PTHR43395">
    <property type="entry name" value="SENSOR HISTIDINE KINASE CHEA"/>
    <property type="match status" value="1"/>
</dbReference>
<dbReference type="Pfam" id="PF26379">
    <property type="entry name" value="FimL_2nd"/>
    <property type="match status" value="1"/>
</dbReference>